<name>A0A838WL60_9CYAN</name>
<evidence type="ECO:0000313" key="1">
    <source>
        <dbReference type="EMBL" id="MBA4466316.1"/>
    </source>
</evidence>
<dbReference type="AlphaFoldDB" id="A0A838WL60"/>
<proteinExistence type="predicted"/>
<gene>
    <name evidence="1" type="ORF">FHK98_12555</name>
</gene>
<evidence type="ECO:0000313" key="2">
    <source>
        <dbReference type="Proteomes" id="UP000538075"/>
    </source>
</evidence>
<organism evidence="1 2">
    <name type="scientific">Cylindrospermopsis raciborskii CS-506_A</name>
    <dbReference type="NCBI Taxonomy" id="2585140"/>
    <lineage>
        <taxon>Bacteria</taxon>
        <taxon>Bacillati</taxon>
        <taxon>Cyanobacteriota</taxon>
        <taxon>Cyanophyceae</taxon>
        <taxon>Nostocales</taxon>
        <taxon>Aphanizomenonaceae</taxon>
        <taxon>Cylindrospermopsis</taxon>
    </lineage>
</organism>
<accession>A0A838WL60</accession>
<dbReference type="Proteomes" id="UP000538075">
    <property type="component" value="Unassembled WGS sequence"/>
</dbReference>
<evidence type="ECO:0008006" key="3">
    <source>
        <dbReference type="Google" id="ProtNLM"/>
    </source>
</evidence>
<protein>
    <recommendedName>
        <fullName evidence="3">Hemolysin-type calcium-binding region protein</fullName>
    </recommendedName>
</protein>
<comment type="caution">
    <text evidence="1">The sequence shown here is derived from an EMBL/GenBank/DDBJ whole genome shotgun (WGS) entry which is preliminary data.</text>
</comment>
<sequence>MSQQNQVKNKLNGALTSVIQTLQEFAEQTNFWQILDIAFGRTYNHLRVKELRTQWRQRDKGALPLIEIVNQEVLGSSLGAYSIDTDKIYMSEQFVVNAKLADLVLVLLEEYGHHVDAQVNAKDTPGDEGEIFAVLVLGKTLDDESLRNLRAEDDSAVIALGGEVIKIEQATFTGTNSNDRLELLGSALVSNDTYDGGGGIDTLIADYSSASFGYLNYAGYGVTNMYTDSFEALLPRLWGWNREILVNYSNIVCISCPRNLKYLYIA</sequence>
<dbReference type="EMBL" id="VDFG01000830">
    <property type="protein sequence ID" value="MBA4466316.1"/>
    <property type="molecule type" value="Genomic_DNA"/>
</dbReference>
<feature type="non-terminal residue" evidence="1">
    <location>
        <position position="266"/>
    </location>
</feature>
<reference evidence="1 2" key="1">
    <citation type="journal article" date="2020" name="J. Appl. Phycol.">
        <title>Morphological changes and genome evolution in Raphidiopsis raciborskii CS-506 after 23 years in culture.</title>
        <authorList>
            <person name="Willis A."/>
            <person name="Bent S.J."/>
            <person name="Jameson I.D."/>
        </authorList>
    </citation>
    <scope>NUCLEOTIDE SEQUENCE [LARGE SCALE GENOMIC DNA]</scope>
    <source>
        <strain evidence="1 2">CS-506_A</strain>
    </source>
</reference>